<dbReference type="HOGENOM" id="CLU_350820_0_0_7"/>
<dbReference type="EMBL" id="CP003360">
    <property type="protein sequence ID" value="AFM23601.1"/>
    <property type="molecule type" value="Genomic_DNA"/>
</dbReference>
<name>I4C210_DESTA</name>
<dbReference type="InterPro" id="IPR035965">
    <property type="entry name" value="PAS-like_dom_sf"/>
</dbReference>
<organism evidence="4 5">
    <name type="scientific">Desulfomonile tiedjei (strain ATCC 49306 / DSM 6799 / DCB-1)</name>
    <dbReference type="NCBI Taxonomy" id="706587"/>
    <lineage>
        <taxon>Bacteria</taxon>
        <taxon>Pseudomonadati</taxon>
        <taxon>Thermodesulfobacteriota</taxon>
        <taxon>Desulfomonilia</taxon>
        <taxon>Desulfomonilales</taxon>
        <taxon>Desulfomonilaceae</taxon>
        <taxon>Desulfomonile</taxon>
    </lineage>
</organism>
<dbReference type="InterPro" id="IPR000792">
    <property type="entry name" value="Tscrpt_reg_LuxR_C"/>
</dbReference>
<dbReference type="KEGG" id="dti:Desti_0880"/>
<dbReference type="RefSeq" id="WP_014808757.1">
    <property type="nucleotide sequence ID" value="NC_018025.1"/>
</dbReference>
<dbReference type="Pfam" id="PF13426">
    <property type="entry name" value="PAS_9"/>
    <property type="match status" value="2"/>
</dbReference>
<evidence type="ECO:0000313" key="4">
    <source>
        <dbReference type="EMBL" id="AFM23601.1"/>
    </source>
</evidence>
<evidence type="ECO:0000313" key="5">
    <source>
        <dbReference type="Proteomes" id="UP000006055"/>
    </source>
</evidence>
<dbReference type="PROSITE" id="PS50043">
    <property type="entry name" value="HTH_LUXR_2"/>
    <property type="match status" value="1"/>
</dbReference>
<keyword evidence="5" id="KW-1185">Reference proteome</keyword>
<evidence type="ECO:0000259" key="1">
    <source>
        <dbReference type="PROSITE" id="PS50043"/>
    </source>
</evidence>
<reference evidence="5" key="1">
    <citation type="submission" date="2012-06" db="EMBL/GenBank/DDBJ databases">
        <title>Complete sequence of chromosome of Desulfomonile tiedjei DSM 6799.</title>
        <authorList>
            <person name="Lucas S."/>
            <person name="Copeland A."/>
            <person name="Lapidus A."/>
            <person name="Glavina del Rio T."/>
            <person name="Dalin E."/>
            <person name="Tice H."/>
            <person name="Bruce D."/>
            <person name="Goodwin L."/>
            <person name="Pitluck S."/>
            <person name="Peters L."/>
            <person name="Ovchinnikova G."/>
            <person name="Zeytun A."/>
            <person name="Lu M."/>
            <person name="Kyrpides N."/>
            <person name="Mavromatis K."/>
            <person name="Ivanova N."/>
            <person name="Brettin T."/>
            <person name="Detter J.C."/>
            <person name="Han C."/>
            <person name="Larimer F."/>
            <person name="Land M."/>
            <person name="Hauser L."/>
            <person name="Markowitz V."/>
            <person name="Cheng J.-F."/>
            <person name="Hugenholtz P."/>
            <person name="Woyke T."/>
            <person name="Wu D."/>
            <person name="Spring S."/>
            <person name="Schroeder M."/>
            <person name="Brambilla E."/>
            <person name="Klenk H.-P."/>
            <person name="Eisen J.A."/>
        </authorList>
    </citation>
    <scope>NUCLEOTIDE SEQUENCE [LARGE SCALE GENOMIC DNA]</scope>
    <source>
        <strain evidence="5">ATCC 49306 / DSM 6799 / DCB-1</strain>
    </source>
</reference>
<dbReference type="SMART" id="SM00091">
    <property type="entry name" value="PAS"/>
    <property type="match status" value="3"/>
</dbReference>
<dbReference type="SUPFAM" id="SSF46894">
    <property type="entry name" value="C-terminal effector domain of the bipartite response regulators"/>
    <property type="match status" value="1"/>
</dbReference>
<dbReference type="NCBIfam" id="TIGR00229">
    <property type="entry name" value="sensory_box"/>
    <property type="match status" value="2"/>
</dbReference>
<gene>
    <name evidence="4" type="ordered locus">Desti_0880</name>
</gene>
<feature type="domain" description="HTH luxR-type" evidence="1">
    <location>
        <begin position="734"/>
        <end position="800"/>
    </location>
</feature>
<dbReference type="InterPro" id="IPR036388">
    <property type="entry name" value="WH-like_DNA-bd_sf"/>
</dbReference>
<evidence type="ECO:0000259" key="3">
    <source>
        <dbReference type="PROSITE" id="PS50113"/>
    </source>
</evidence>
<dbReference type="STRING" id="706587.Desti_0880"/>
<dbReference type="InterPro" id="IPR000014">
    <property type="entry name" value="PAS"/>
</dbReference>
<proteinExistence type="predicted"/>
<dbReference type="CDD" id="cd06170">
    <property type="entry name" value="LuxR_C_like"/>
    <property type="match status" value="1"/>
</dbReference>
<dbReference type="PANTHER" id="PTHR44757:SF2">
    <property type="entry name" value="BIOFILM ARCHITECTURE MAINTENANCE PROTEIN MBAA"/>
    <property type="match status" value="1"/>
</dbReference>
<dbReference type="SMART" id="SM00086">
    <property type="entry name" value="PAC"/>
    <property type="match status" value="2"/>
</dbReference>
<dbReference type="InterPro" id="IPR016032">
    <property type="entry name" value="Sig_transdc_resp-reg_C-effctor"/>
</dbReference>
<dbReference type="Gene3D" id="1.10.10.10">
    <property type="entry name" value="Winged helix-like DNA-binding domain superfamily/Winged helix DNA-binding domain"/>
    <property type="match status" value="1"/>
</dbReference>
<dbReference type="InterPro" id="IPR001610">
    <property type="entry name" value="PAC"/>
</dbReference>
<dbReference type="SUPFAM" id="SSF55785">
    <property type="entry name" value="PYP-like sensor domain (PAS domain)"/>
    <property type="match status" value="2"/>
</dbReference>
<dbReference type="GO" id="GO:0006355">
    <property type="term" value="P:regulation of DNA-templated transcription"/>
    <property type="evidence" value="ECO:0007669"/>
    <property type="project" value="InterPro"/>
</dbReference>
<dbReference type="InterPro" id="IPR000700">
    <property type="entry name" value="PAS-assoc_C"/>
</dbReference>
<sequence length="802" mass="91408">MSSSHLLWIGYSSEMAETREALETQLDKLTIDVIPDGRQALNVLAETPGKYLIVIIDERFACLDLAPLTTGIKQINPAIEIIVFGTPGLAWANLMLPRYYRPLLLDPQCGPDTLISCVAKLQEMVEAKEDYEQLSRGIGDHIGMSRTSTEAILALLSRQNSIGMFSMRRDGFFTSYNSEAERLTGYSIEEVAHIHVWTHAVLVDQEILRTFLDSISVFWAKKIGRDNMRLKIKRKDGRILTISMTAIVVLDNIGQARQITAFFFDPLEFGSIHEYELLCESGPFAVYKYLPSKGFIRISAAALELLNRAFSCKLSTNEVVGKKIEELPLPRETASLWHKFLCETASHNPSDEIGIPPIGLPGRHILQHIFVNRVPTGTKEQWAILAALAPREDLRSDALENRSPIMFADKILTEIPRPFILLQAVRDDDGHIYDFKCMNMNLACVKLLRLEDDFRPGMLLTRVLREVKTAKLLIDHARQVTETGQCRDFEVRITLKLKKVEQKIIRFWFGKMGDGVALFFHDVTAKREEETHLKQYRHVFSHMEEAIIVTDLDGNIIDWNPASERMFGYTKEQILGKSAYILTQKADGLQLRQQSRDILRDGDVWKGEYEFVREDGSRGVAFSVFAMLKDDQGKIYGTVGLCHDLTERKRLEERLTAKSQELQEKNFALNTLLRHAETERVMACEHIAADLSRKITDRLFQILQNKNKAHTVETQAKLLLQELKIAPEVSEINKNDSGLRLTEKEREVAQLIRLGKTTQEIAFILDKSPDTIRLQRISIRKKLGISQKDRNLSAYLKKTDLS</sequence>
<dbReference type="Pfam" id="PF00196">
    <property type="entry name" value="GerE"/>
    <property type="match status" value="1"/>
</dbReference>
<dbReference type="Gene3D" id="3.30.450.20">
    <property type="entry name" value="PAS domain"/>
    <property type="match status" value="2"/>
</dbReference>
<dbReference type="PRINTS" id="PR00038">
    <property type="entry name" value="HTHLUXR"/>
</dbReference>
<feature type="domain" description="PAS" evidence="2">
    <location>
        <begin position="148"/>
        <end position="191"/>
    </location>
</feature>
<dbReference type="PROSITE" id="PS50112">
    <property type="entry name" value="PAS"/>
    <property type="match status" value="2"/>
</dbReference>
<dbReference type="AlphaFoldDB" id="I4C210"/>
<protein>
    <submittedName>
        <fullName evidence="4">PAS domain S-box</fullName>
    </submittedName>
</protein>
<dbReference type="Proteomes" id="UP000006055">
    <property type="component" value="Chromosome"/>
</dbReference>
<dbReference type="SMART" id="SM00421">
    <property type="entry name" value="HTH_LUXR"/>
    <property type="match status" value="1"/>
</dbReference>
<dbReference type="eggNOG" id="COG3829">
    <property type="taxonomic scope" value="Bacteria"/>
</dbReference>
<dbReference type="eggNOG" id="COG2197">
    <property type="taxonomic scope" value="Bacteria"/>
</dbReference>
<dbReference type="CDD" id="cd00130">
    <property type="entry name" value="PAS"/>
    <property type="match status" value="2"/>
</dbReference>
<feature type="domain" description="PAS" evidence="2">
    <location>
        <begin position="532"/>
        <end position="602"/>
    </location>
</feature>
<feature type="domain" description="PAC" evidence="3">
    <location>
        <begin position="605"/>
        <end position="657"/>
    </location>
</feature>
<dbReference type="PANTHER" id="PTHR44757">
    <property type="entry name" value="DIGUANYLATE CYCLASE DGCP"/>
    <property type="match status" value="1"/>
</dbReference>
<dbReference type="InterPro" id="IPR052155">
    <property type="entry name" value="Biofilm_reg_signaling"/>
</dbReference>
<accession>I4C210</accession>
<evidence type="ECO:0000259" key="2">
    <source>
        <dbReference type="PROSITE" id="PS50112"/>
    </source>
</evidence>
<dbReference type="GO" id="GO:0003677">
    <property type="term" value="F:DNA binding"/>
    <property type="evidence" value="ECO:0007669"/>
    <property type="project" value="InterPro"/>
</dbReference>
<dbReference type="PROSITE" id="PS50113">
    <property type="entry name" value="PAC"/>
    <property type="match status" value="1"/>
</dbReference>